<protein>
    <submittedName>
        <fullName evidence="2">Uncharacterized protein</fullName>
    </submittedName>
</protein>
<dbReference type="Proteomes" id="UP000749559">
    <property type="component" value="Unassembled WGS sequence"/>
</dbReference>
<evidence type="ECO:0000313" key="2">
    <source>
        <dbReference type="EMBL" id="CAH1774595.1"/>
    </source>
</evidence>
<feature type="compositionally biased region" description="Basic and acidic residues" evidence="1">
    <location>
        <begin position="205"/>
        <end position="227"/>
    </location>
</feature>
<gene>
    <name evidence="2" type="ORF">OFUS_LOCUS2021</name>
</gene>
<reference evidence="2" key="1">
    <citation type="submission" date="2022-03" db="EMBL/GenBank/DDBJ databases">
        <authorList>
            <person name="Martin C."/>
        </authorList>
    </citation>
    <scope>NUCLEOTIDE SEQUENCE</scope>
</reference>
<comment type="caution">
    <text evidence="2">The sequence shown here is derived from an EMBL/GenBank/DDBJ whole genome shotgun (WGS) entry which is preliminary data.</text>
</comment>
<dbReference type="PANTHER" id="PTHR15208">
    <property type="entry name" value="RECEPTOR-BINDING CANCER ANTIGEN EXPRESSED ON SISO CELLS CANCER ASSOCIATED SURFACE ANTIGEN RCAS1 ESTROGEN RECEPTOR-BINDING FRAGMENT- ASSOCIATED GENE 9 PROTEIN"/>
    <property type="match status" value="1"/>
</dbReference>
<sequence>MNFLLKKVLGFFLGIIGIFTRLFRRAICRVKGHRRDSGTILPLANKHLEAVSSVQQSFPGNEEVEMQSWDNWGGEEQPLGVAVQDHHGNIAPATNHTSNNIISNSHHSSNRKSAEPEEEPDLDFFQDMAPSYKKPKKVLVKKRQDLNSGQSGNMSSRLAMHTVAPAASADLDEWQDDTNAWDEEDEDLSLEAEATIKEKRRLERERRQLEHQKRKLEKEAQRSRKTSDSLSAVRLS</sequence>
<feature type="region of interest" description="Disordered" evidence="1">
    <location>
        <begin position="205"/>
        <end position="236"/>
    </location>
</feature>
<dbReference type="OrthoDB" id="10017216at2759"/>
<dbReference type="AlphaFoldDB" id="A0A8J1XPW2"/>
<dbReference type="InterPro" id="IPR017025">
    <property type="entry name" value="Cancer-assoc_antigen_RCAS1"/>
</dbReference>
<dbReference type="PANTHER" id="PTHR15208:SF2">
    <property type="entry name" value="RECEPTOR-BINDING CANCER ANTIGEN EXPRESSED ON SISO CELLS"/>
    <property type="match status" value="1"/>
</dbReference>
<dbReference type="GO" id="GO:0030141">
    <property type="term" value="C:secretory granule"/>
    <property type="evidence" value="ECO:0007669"/>
    <property type="project" value="TreeGrafter"/>
</dbReference>
<name>A0A8J1XPW2_OWEFU</name>
<evidence type="ECO:0000256" key="1">
    <source>
        <dbReference type="SAM" id="MobiDB-lite"/>
    </source>
</evidence>
<feature type="compositionally biased region" description="Low complexity" evidence="1">
    <location>
        <begin position="94"/>
        <end position="107"/>
    </location>
</feature>
<organism evidence="2 3">
    <name type="scientific">Owenia fusiformis</name>
    <name type="common">Polychaete worm</name>
    <dbReference type="NCBI Taxonomy" id="6347"/>
    <lineage>
        <taxon>Eukaryota</taxon>
        <taxon>Metazoa</taxon>
        <taxon>Spiralia</taxon>
        <taxon>Lophotrochozoa</taxon>
        <taxon>Annelida</taxon>
        <taxon>Polychaeta</taxon>
        <taxon>Sedentaria</taxon>
        <taxon>Canalipalpata</taxon>
        <taxon>Sabellida</taxon>
        <taxon>Oweniida</taxon>
        <taxon>Oweniidae</taxon>
        <taxon>Owenia</taxon>
    </lineage>
</organism>
<proteinExistence type="predicted"/>
<dbReference type="PIRSF" id="PIRSF034247">
    <property type="entry name" value="RCAS1"/>
    <property type="match status" value="1"/>
</dbReference>
<dbReference type="EMBL" id="CAIIXF020000001">
    <property type="protein sequence ID" value="CAH1774595.1"/>
    <property type="molecule type" value="Genomic_DNA"/>
</dbReference>
<accession>A0A8J1XPW2</accession>
<keyword evidence="3" id="KW-1185">Reference proteome</keyword>
<evidence type="ECO:0000313" key="3">
    <source>
        <dbReference type="Proteomes" id="UP000749559"/>
    </source>
</evidence>
<feature type="region of interest" description="Disordered" evidence="1">
    <location>
        <begin position="89"/>
        <end position="119"/>
    </location>
</feature>